<dbReference type="RefSeq" id="WP_005459846.1">
    <property type="nucleotide sequence ID" value="NZ_CM001440.1"/>
</dbReference>
<keyword evidence="4" id="KW-0472">Membrane</keyword>
<dbReference type="InterPro" id="IPR012338">
    <property type="entry name" value="Beta-lactam/transpept-like"/>
</dbReference>
<dbReference type="OrthoDB" id="56883at2"/>
<gene>
    <name evidence="5" type="ORF">SaccyDRAFT_4705</name>
</gene>
<dbReference type="HOGENOM" id="CLU_017692_0_0_11"/>
<dbReference type="PANTHER" id="PTHR30023">
    <property type="entry name" value="D-ALANYL-D-ALANINE CARBOXYPEPTIDASE"/>
    <property type="match status" value="1"/>
</dbReference>
<name>H5XK77_9PSEU</name>
<dbReference type="AlphaFoldDB" id="H5XK77"/>
<dbReference type="GO" id="GO:0000270">
    <property type="term" value="P:peptidoglycan metabolic process"/>
    <property type="evidence" value="ECO:0007669"/>
    <property type="project" value="TreeGrafter"/>
</dbReference>
<evidence type="ECO:0000256" key="2">
    <source>
        <dbReference type="ARBA" id="ARBA00022801"/>
    </source>
</evidence>
<dbReference type="EMBL" id="CM001440">
    <property type="protein sequence ID" value="EHR63512.1"/>
    <property type="molecule type" value="Genomic_DNA"/>
</dbReference>
<keyword evidence="6" id="KW-1185">Reference proteome</keyword>
<feature type="compositionally biased region" description="Basic and acidic residues" evidence="3">
    <location>
        <begin position="1"/>
        <end position="13"/>
    </location>
</feature>
<evidence type="ECO:0000256" key="1">
    <source>
        <dbReference type="ARBA" id="ARBA00006096"/>
    </source>
</evidence>
<dbReference type="PRINTS" id="PR00922">
    <property type="entry name" value="DADACBPTASE3"/>
</dbReference>
<evidence type="ECO:0000313" key="6">
    <source>
        <dbReference type="Proteomes" id="UP000002791"/>
    </source>
</evidence>
<evidence type="ECO:0000256" key="3">
    <source>
        <dbReference type="SAM" id="MobiDB-lite"/>
    </source>
</evidence>
<dbReference type="Gene3D" id="3.40.710.10">
    <property type="entry name" value="DD-peptidase/beta-lactamase superfamily"/>
    <property type="match status" value="2"/>
</dbReference>
<dbReference type="Proteomes" id="UP000002791">
    <property type="component" value="Chromosome"/>
</dbReference>
<dbReference type="eggNOG" id="COG2027">
    <property type="taxonomic scope" value="Bacteria"/>
</dbReference>
<dbReference type="Pfam" id="PF02113">
    <property type="entry name" value="Peptidase_S13"/>
    <property type="match status" value="2"/>
</dbReference>
<accession>H5XK77</accession>
<keyword evidence="5" id="KW-0645">Protease</keyword>
<comment type="similarity">
    <text evidence="1">Belongs to the peptidase S13 family.</text>
</comment>
<feature type="transmembrane region" description="Helical" evidence="4">
    <location>
        <begin position="67"/>
        <end position="87"/>
    </location>
</feature>
<dbReference type="InterPro" id="IPR000667">
    <property type="entry name" value="Peptidase_S13"/>
</dbReference>
<evidence type="ECO:0000313" key="5">
    <source>
        <dbReference type="EMBL" id="EHR63512.1"/>
    </source>
</evidence>
<dbReference type="PANTHER" id="PTHR30023:SF0">
    <property type="entry name" value="PENICILLIN-SENSITIVE CARBOXYPEPTIDASE A"/>
    <property type="match status" value="1"/>
</dbReference>
<organism evidence="5 6">
    <name type="scientific">Saccharomonospora cyanea NA-134</name>
    <dbReference type="NCBI Taxonomy" id="882082"/>
    <lineage>
        <taxon>Bacteria</taxon>
        <taxon>Bacillati</taxon>
        <taxon>Actinomycetota</taxon>
        <taxon>Actinomycetes</taxon>
        <taxon>Pseudonocardiales</taxon>
        <taxon>Pseudonocardiaceae</taxon>
        <taxon>Saccharomonospora</taxon>
    </lineage>
</organism>
<dbReference type="GO" id="GO:0004185">
    <property type="term" value="F:serine-type carboxypeptidase activity"/>
    <property type="evidence" value="ECO:0007669"/>
    <property type="project" value="InterPro"/>
</dbReference>
<keyword evidence="4" id="KW-0812">Transmembrane</keyword>
<evidence type="ECO:0000256" key="4">
    <source>
        <dbReference type="SAM" id="Phobius"/>
    </source>
</evidence>
<dbReference type="NCBIfam" id="TIGR00666">
    <property type="entry name" value="PBP4"/>
    <property type="match status" value="1"/>
</dbReference>
<feature type="region of interest" description="Disordered" evidence="3">
    <location>
        <begin position="1"/>
        <end position="61"/>
    </location>
</feature>
<keyword evidence="5" id="KW-0121">Carboxypeptidase</keyword>
<dbReference type="GO" id="GO:0006508">
    <property type="term" value="P:proteolysis"/>
    <property type="evidence" value="ECO:0007669"/>
    <property type="project" value="InterPro"/>
</dbReference>
<dbReference type="SUPFAM" id="SSF56601">
    <property type="entry name" value="beta-lactamase/transpeptidase-like"/>
    <property type="match status" value="1"/>
</dbReference>
<feature type="compositionally biased region" description="Low complexity" evidence="3">
    <location>
        <begin position="36"/>
        <end position="47"/>
    </location>
</feature>
<protein>
    <submittedName>
        <fullName evidence="5">D-alanyl-D-alanine carboxypeptidase, serine-type, PBP4 family</fullName>
    </submittedName>
</protein>
<keyword evidence="2" id="KW-0378">Hydrolase</keyword>
<proteinExistence type="inferred from homology"/>
<dbReference type="MEROPS" id="S13.004"/>
<dbReference type="STRING" id="882082.SaccyDRAFT_4705"/>
<sequence>MPAGDPRRAEDRPANSPARTDTGTQAAVPAPPPQAVDPAVSSGAEPPGAAPPAEPAGTTSGKPRRRLLVAVSIAVVVLLAAGVTLALPDVSNRLGLPWAPNAPQGDPPQPQQVRLALGEASASGPAPTPEGVAAAIGQLASDSDLGTLTGSVVDPATGQQLWESDANAIATPASTTKILVGAAALLALDHDMRLPTRVVEGSEPGTVVLVGGGDVTLSSLPRGEQSIFPTAAHLDDLVTQVEKATGGDVDRVELDLSAYTGPETGAGWAPEDVPSTFMVRVQPAMLDGGRSNPTVENSMGRSDPAGHLAQEFAERVGAEVGGETTAPENAKVLGEVWSAPVDELVRHMLVESDNLLGEVLARQVAAAEGKEQSFDGGAEATLDVLRRNGIDVDGATLHDGSGLSPLNKVSAATLTQVLAMAAGPDDGNELTAKLRPLLIGLPVAGGSGTLATRYDEESSEAGRGWVRAKTGTLTGVHTLAGVLLTSDERVLTFALMSTGEDWDRARAALDRIAAALRGCGCR</sequence>
<reference evidence="5 6" key="1">
    <citation type="submission" date="2011-11" db="EMBL/GenBank/DDBJ databases">
        <title>The Noncontiguous Finished sequence of Saccharomonospora cyanea NA-134.</title>
        <authorList>
            <consortium name="US DOE Joint Genome Institute"/>
            <person name="Lucas S."/>
            <person name="Han J."/>
            <person name="Lapidus A."/>
            <person name="Cheng J.-F."/>
            <person name="Goodwin L."/>
            <person name="Pitluck S."/>
            <person name="Peters L."/>
            <person name="Ovchinnikova G."/>
            <person name="Lu M."/>
            <person name="Detter J.C."/>
            <person name="Han C."/>
            <person name="Tapia R."/>
            <person name="Land M."/>
            <person name="Hauser L."/>
            <person name="Kyrpides N."/>
            <person name="Ivanova N."/>
            <person name="Pagani I."/>
            <person name="Brambilla E.-M."/>
            <person name="Klenk H.-P."/>
            <person name="Woyke T."/>
        </authorList>
    </citation>
    <scope>NUCLEOTIDE SEQUENCE [LARGE SCALE GENOMIC DNA]</scope>
    <source>
        <strain evidence="5 6">NA-134</strain>
    </source>
</reference>
<keyword evidence="4" id="KW-1133">Transmembrane helix</keyword>